<gene>
    <name evidence="4" type="ORF">KTC_04090</name>
</gene>
<reference evidence="4" key="1">
    <citation type="submission" date="2018-12" db="EMBL/GenBank/DDBJ databases">
        <title>Novel natural products biosynthetic potential of the class Ktedonobacteria.</title>
        <authorList>
            <person name="Zheng Y."/>
            <person name="Saitou A."/>
            <person name="Wang C.M."/>
            <person name="Toyoda A."/>
            <person name="Minakuchi Y."/>
            <person name="Sekiguchi Y."/>
            <person name="Ueda K."/>
            <person name="Takano H."/>
            <person name="Sakai Y."/>
            <person name="Yokota A."/>
            <person name="Yabe S."/>
        </authorList>
    </citation>
    <scope>NUCLEOTIDE SEQUENCE</scope>
    <source>
        <strain evidence="4">COM3</strain>
    </source>
</reference>
<dbReference type="PROSITE" id="PS50125">
    <property type="entry name" value="GUANYLATE_CYCLASE_2"/>
    <property type="match status" value="1"/>
</dbReference>
<organism evidence="4">
    <name type="scientific">Thermosporothrix sp. COM3</name>
    <dbReference type="NCBI Taxonomy" id="2490863"/>
    <lineage>
        <taxon>Bacteria</taxon>
        <taxon>Bacillati</taxon>
        <taxon>Chloroflexota</taxon>
        <taxon>Ktedonobacteria</taxon>
        <taxon>Ktedonobacterales</taxon>
        <taxon>Thermosporotrichaceae</taxon>
        <taxon>Thermosporothrix</taxon>
    </lineage>
</organism>
<dbReference type="Gene3D" id="3.30.70.1230">
    <property type="entry name" value="Nucleotide cyclase"/>
    <property type="match status" value="1"/>
</dbReference>
<dbReference type="GO" id="GO:0005524">
    <property type="term" value="F:ATP binding"/>
    <property type="evidence" value="ECO:0007669"/>
    <property type="project" value="UniProtKB-KW"/>
</dbReference>
<dbReference type="PANTHER" id="PTHR16305:SF28">
    <property type="entry name" value="GUANYLATE CYCLASE DOMAIN-CONTAINING PROTEIN"/>
    <property type="match status" value="1"/>
</dbReference>
<dbReference type="Pfam" id="PF00211">
    <property type="entry name" value="Guanylate_cyc"/>
    <property type="match status" value="1"/>
</dbReference>
<dbReference type="SUPFAM" id="SSF55073">
    <property type="entry name" value="Nucleotide cyclase"/>
    <property type="match status" value="1"/>
</dbReference>
<dbReference type="AlphaFoldDB" id="A0A455SE87"/>
<name>A0A455SE87_9CHLR</name>
<dbReference type="InterPro" id="IPR001054">
    <property type="entry name" value="A/G_cyclase"/>
</dbReference>
<dbReference type="GO" id="GO:0035556">
    <property type="term" value="P:intracellular signal transduction"/>
    <property type="evidence" value="ECO:0007669"/>
    <property type="project" value="InterPro"/>
</dbReference>
<dbReference type="Gene3D" id="3.40.50.300">
    <property type="entry name" value="P-loop containing nucleotide triphosphate hydrolases"/>
    <property type="match status" value="1"/>
</dbReference>
<dbReference type="GO" id="GO:0004016">
    <property type="term" value="F:adenylate cyclase activity"/>
    <property type="evidence" value="ECO:0007669"/>
    <property type="project" value="UniProtKB-ARBA"/>
</dbReference>
<dbReference type="InterPro" id="IPR041664">
    <property type="entry name" value="AAA_16"/>
</dbReference>
<accession>A0A455SE87</accession>
<proteinExistence type="predicted"/>
<keyword evidence="2" id="KW-0067">ATP-binding</keyword>
<evidence type="ECO:0000259" key="3">
    <source>
        <dbReference type="PROSITE" id="PS50125"/>
    </source>
</evidence>
<evidence type="ECO:0000256" key="2">
    <source>
        <dbReference type="ARBA" id="ARBA00022840"/>
    </source>
</evidence>
<dbReference type="GO" id="GO:0005737">
    <property type="term" value="C:cytoplasm"/>
    <property type="evidence" value="ECO:0007669"/>
    <property type="project" value="TreeGrafter"/>
</dbReference>
<protein>
    <recommendedName>
        <fullName evidence="3">Guanylate cyclase domain-containing protein</fullName>
    </recommendedName>
</protein>
<dbReference type="InterPro" id="IPR011990">
    <property type="entry name" value="TPR-like_helical_dom_sf"/>
</dbReference>
<dbReference type="InterPro" id="IPR027417">
    <property type="entry name" value="P-loop_NTPase"/>
</dbReference>
<keyword evidence="1" id="KW-0547">Nucleotide-binding</keyword>
<dbReference type="InterPro" id="IPR029787">
    <property type="entry name" value="Nucleotide_cyclase"/>
</dbReference>
<dbReference type="SMART" id="SM00044">
    <property type="entry name" value="CYCc"/>
    <property type="match status" value="1"/>
</dbReference>
<evidence type="ECO:0000313" key="4">
    <source>
        <dbReference type="EMBL" id="BBH85658.1"/>
    </source>
</evidence>
<feature type="domain" description="Guanylate cyclase" evidence="3">
    <location>
        <begin position="9"/>
        <end position="134"/>
    </location>
</feature>
<dbReference type="GO" id="GO:0009190">
    <property type="term" value="P:cyclic nucleotide biosynthetic process"/>
    <property type="evidence" value="ECO:0007669"/>
    <property type="project" value="InterPro"/>
</dbReference>
<dbReference type="SUPFAM" id="SSF52540">
    <property type="entry name" value="P-loop containing nucleoside triphosphate hydrolases"/>
    <property type="match status" value="1"/>
</dbReference>
<dbReference type="EMBL" id="AP019376">
    <property type="protein sequence ID" value="BBH85658.1"/>
    <property type="molecule type" value="Genomic_DNA"/>
</dbReference>
<dbReference type="CDD" id="cd07302">
    <property type="entry name" value="CHD"/>
    <property type="match status" value="1"/>
</dbReference>
<dbReference type="Gene3D" id="1.25.40.10">
    <property type="entry name" value="Tetratricopeptide repeat domain"/>
    <property type="match status" value="1"/>
</dbReference>
<sequence length="1078" mass="120702">MAEERKLVSILFADVTGSTALGDALDPEDVRTLMGRYYAIAREVIPAHGGTLEKFIGDAIMAIFGLPKALGDDAERALAAALALRERVANDELLGPVFQLRIGVNTGEVIATSDPSSGEFLATGDAVNVAARLQQHTNPDEIVVGERTWKATEHAFCFEQPRMAEVKGKPRPIALYPLIGPRATRKQERPPLVGRKQDLMQLALLWERVLEEERPQLVSIMAPAGTGKSRLLEEFLDTLGTEAEYHVAVARCLPYGQQIAYFPLRGLLAQLLGAESKMTREYISSLFVAAGYQQTDAERSAEVILSTLGIEGEKSSDRESIFSAWRLLIEVLSRATPLILVFEDLHWSSNSLLDLVDSLTAMRTNTPLLLLTLSRPELLDRRPNWGGGRQNFTSLALRPLSARQTRELIRKQAAELDPEVMAQIVDRAGGNPFFALELIRGLKERGLTEKKAALNQLPDTVHSAILARMDQLQPQERAILQVAAVAGRGFTLPMLAEALSEYSLHEIAAALVELLERDIIEHTEKNAYTFQHVLFCNVAYKTLSRTQRIGLHERIAASLEAVAGERLDEQVEMIAYHYQEAIRLSRQSAVRMPLTLDVPKALRILRRAARQANQIGEVEEVNAYLQSAISIAPESELISLYEQLGDSLGFALATKEAYQKALEYWEKSKQAQGEDPDFLRTGARLLRKLIIYYERGSGNEIYGIEELPQWRERAQVLAEQAGDQDELHYLAICDGFFISVLSNLARPLPQDIEERVQRLQEACSYFEQKGDQEALNIALDALISHYVRFGSVEKAVPLAQKRLQISGLPASERADAWQMLIRSYVVQGNYSASVQALEQAFGELLPGQTPTYLVSSIRTVIEAAFERGRWDDVERWFAVIESVYLPFFSDEAYDPSLAHLVGIGSYLTALQIALLQEDQARCERYIPLLKRFGELLAEQKKVLDAELSLLLDGELPEELKELYHTHLFVTIEGMKVYNQRGEARPSRILETLSNDGRIDRKMRAHLDLNQALLERDYERANELVTQLECLGRVVFAAHMKIVLAELTGDLTRLTGVRPLLEGLQDRVFLRRLEALEAA</sequence>
<dbReference type="Pfam" id="PF13191">
    <property type="entry name" value="AAA_16"/>
    <property type="match status" value="1"/>
</dbReference>
<dbReference type="SUPFAM" id="SSF48452">
    <property type="entry name" value="TPR-like"/>
    <property type="match status" value="1"/>
</dbReference>
<evidence type="ECO:0000256" key="1">
    <source>
        <dbReference type="ARBA" id="ARBA00022741"/>
    </source>
</evidence>
<dbReference type="PANTHER" id="PTHR16305">
    <property type="entry name" value="TESTICULAR SOLUBLE ADENYLYL CYCLASE"/>
    <property type="match status" value="1"/>
</dbReference>